<evidence type="ECO:0000313" key="2">
    <source>
        <dbReference type="EMBL" id="KAF7277075.1"/>
    </source>
</evidence>
<proteinExistence type="predicted"/>
<gene>
    <name evidence="2" type="ORF">GWI33_009472</name>
</gene>
<reference evidence="2" key="1">
    <citation type="submission" date="2020-08" db="EMBL/GenBank/DDBJ databases">
        <title>Genome sequencing and assembly of the red palm weevil Rhynchophorus ferrugineus.</title>
        <authorList>
            <person name="Dias G.B."/>
            <person name="Bergman C.M."/>
            <person name="Manee M."/>
        </authorList>
    </citation>
    <scope>NUCLEOTIDE SEQUENCE</scope>
    <source>
        <strain evidence="2">AA-2017</strain>
        <tissue evidence="2">Whole larva</tissue>
    </source>
</reference>
<dbReference type="EMBL" id="JAACXV010004309">
    <property type="protein sequence ID" value="KAF7277075.1"/>
    <property type="molecule type" value="Genomic_DNA"/>
</dbReference>
<dbReference type="AlphaFoldDB" id="A0A834IFD6"/>
<accession>A0A834IFD6</accession>
<organism evidence="2 3">
    <name type="scientific">Rhynchophorus ferrugineus</name>
    <name type="common">Red palm weevil</name>
    <name type="synonym">Curculio ferrugineus</name>
    <dbReference type="NCBI Taxonomy" id="354439"/>
    <lineage>
        <taxon>Eukaryota</taxon>
        <taxon>Metazoa</taxon>
        <taxon>Ecdysozoa</taxon>
        <taxon>Arthropoda</taxon>
        <taxon>Hexapoda</taxon>
        <taxon>Insecta</taxon>
        <taxon>Pterygota</taxon>
        <taxon>Neoptera</taxon>
        <taxon>Endopterygota</taxon>
        <taxon>Coleoptera</taxon>
        <taxon>Polyphaga</taxon>
        <taxon>Cucujiformia</taxon>
        <taxon>Curculionidae</taxon>
        <taxon>Dryophthorinae</taxon>
        <taxon>Rhynchophorus</taxon>
    </lineage>
</organism>
<sequence length="29" mass="3317">VDKDLLKEAKHQLSRKTDSEHPRNGRNSG</sequence>
<evidence type="ECO:0000256" key="1">
    <source>
        <dbReference type="SAM" id="MobiDB-lite"/>
    </source>
</evidence>
<feature type="region of interest" description="Disordered" evidence="1">
    <location>
        <begin position="1"/>
        <end position="29"/>
    </location>
</feature>
<dbReference type="Proteomes" id="UP000625711">
    <property type="component" value="Unassembled WGS sequence"/>
</dbReference>
<name>A0A834IFD6_RHYFE</name>
<comment type="caution">
    <text evidence="2">The sequence shown here is derived from an EMBL/GenBank/DDBJ whole genome shotgun (WGS) entry which is preliminary data.</text>
</comment>
<keyword evidence="3" id="KW-1185">Reference proteome</keyword>
<feature type="non-terminal residue" evidence="2">
    <location>
        <position position="1"/>
    </location>
</feature>
<feature type="compositionally biased region" description="Basic and acidic residues" evidence="1">
    <location>
        <begin position="1"/>
        <end position="23"/>
    </location>
</feature>
<protein>
    <submittedName>
        <fullName evidence="2">Uncharacterized protein</fullName>
    </submittedName>
</protein>
<evidence type="ECO:0000313" key="3">
    <source>
        <dbReference type="Proteomes" id="UP000625711"/>
    </source>
</evidence>